<dbReference type="VEuPathDB" id="TriTrypDB:C4B63_13g146"/>
<sequence length="232" mass="26789">MFLDEEQCVPEACLAENSVSQKTCLQRPEGEPERMEQTLLGGHGAKEIHPPWRRDYSSVNAKSREENRPRSSLSDLATSAMPKHWEDERTGNLLYELRRIVPHLSPEFDCGERDATLILSAIRSGSAAEGTDSWEHRLSSLEAEKRMIQSRLDRRSHECEELKGTVAELRQKLRATQENTNASVNVLSKRREELRKQLLLEESRSQKLKIRNGQLEMELERLKEMLRSRLSK</sequence>
<organism evidence="3 4">
    <name type="scientific">Trypanosoma cruzi</name>
    <dbReference type="NCBI Taxonomy" id="5693"/>
    <lineage>
        <taxon>Eukaryota</taxon>
        <taxon>Discoba</taxon>
        <taxon>Euglenozoa</taxon>
        <taxon>Kinetoplastea</taxon>
        <taxon>Metakinetoplastina</taxon>
        <taxon>Trypanosomatida</taxon>
        <taxon>Trypanosomatidae</taxon>
        <taxon>Trypanosoma</taxon>
        <taxon>Schizotrypanum</taxon>
    </lineage>
</organism>
<dbReference type="VEuPathDB" id="TriTrypDB:ECC02_003839"/>
<protein>
    <submittedName>
        <fullName evidence="3">Uncharacterized protein</fullName>
    </submittedName>
</protein>
<dbReference type="VEuPathDB" id="TriTrypDB:TcCLB.508169.80"/>
<evidence type="ECO:0000313" key="3">
    <source>
        <dbReference type="EMBL" id="PWU98167.1"/>
    </source>
</evidence>
<feature type="coiled-coil region" evidence="1">
    <location>
        <begin position="152"/>
        <end position="225"/>
    </location>
</feature>
<reference evidence="3 4" key="1">
    <citation type="journal article" date="2018" name="Microb. Genom.">
        <title>Expanding an expanded genome: long-read sequencing of Trypanosoma cruzi.</title>
        <authorList>
            <person name="Berna L."/>
            <person name="Rodriguez M."/>
            <person name="Chiribao M.L."/>
            <person name="Parodi-Talice A."/>
            <person name="Pita S."/>
            <person name="Rijo G."/>
            <person name="Alvarez-Valin F."/>
            <person name="Robello C."/>
        </authorList>
    </citation>
    <scope>NUCLEOTIDE SEQUENCE [LARGE SCALE GENOMIC DNA]</scope>
    <source>
        <strain evidence="3 4">Dm28c</strain>
    </source>
</reference>
<dbReference type="Proteomes" id="UP000246121">
    <property type="component" value="Unassembled WGS sequence"/>
</dbReference>
<proteinExistence type="predicted"/>
<dbReference type="VEuPathDB" id="TriTrypDB:BCY84_16116"/>
<dbReference type="VEuPathDB" id="TriTrypDB:TcCL_NonESM06373"/>
<dbReference type="VEuPathDB" id="TriTrypDB:TcBrA4_0003390"/>
<dbReference type="VEuPathDB" id="TriTrypDB:Tc_MARK_8469"/>
<feature type="compositionally biased region" description="Basic and acidic residues" evidence="2">
    <location>
        <begin position="44"/>
        <end position="69"/>
    </location>
</feature>
<name>A0A2V2VP00_TRYCR</name>
<dbReference type="VEuPathDB" id="TriTrypDB:TcCLB.506581.20"/>
<evidence type="ECO:0000256" key="1">
    <source>
        <dbReference type="SAM" id="Coils"/>
    </source>
</evidence>
<dbReference type="AlphaFoldDB" id="A0A2V2VP00"/>
<dbReference type="OrthoDB" id="266050at2759"/>
<dbReference type="VEuPathDB" id="TriTrypDB:C3747_7g163"/>
<dbReference type="VEuPathDB" id="TriTrypDB:TcG_02419"/>
<evidence type="ECO:0000256" key="2">
    <source>
        <dbReference type="SAM" id="MobiDB-lite"/>
    </source>
</evidence>
<keyword evidence="1" id="KW-0175">Coiled coil</keyword>
<comment type="caution">
    <text evidence="3">The sequence shown here is derived from an EMBL/GenBank/DDBJ whole genome shotgun (WGS) entry which is preliminary data.</text>
</comment>
<feature type="region of interest" description="Disordered" evidence="2">
    <location>
        <begin position="42"/>
        <end position="82"/>
    </location>
</feature>
<dbReference type="VEuPathDB" id="TriTrypDB:TcYC6_0080550"/>
<gene>
    <name evidence="3" type="ORF">C4B63_13g146</name>
</gene>
<evidence type="ECO:0000313" key="4">
    <source>
        <dbReference type="Proteomes" id="UP000246121"/>
    </source>
</evidence>
<dbReference type="EMBL" id="PRFA01000013">
    <property type="protein sequence ID" value="PWU98167.1"/>
    <property type="molecule type" value="Genomic_DNA"/>
</dbReference>
<accession>A0A2V2VP00</accession>